<reference evidence="2" key="2">
    <citation type="submission" date="2015-01" db="EMBL/GenBank/DDBJ databases">
        <title>Evolutionary Origins and Diversification of the Mycorrhizal Mutualists.</title>
        <authorList>
            <consortium name="DOE Joint Genome Institute"/>
            <consortium name="Mycorrhizal Genomics Consortium"/>
            <person name="Kohler A."/>
            <person name="Kuo A."/>
            <person name="Nagy L.G."/>
            <person name="Floudas D."/>
            <person name="Copeland A."/>
            <person name="Barry K.W."/>
            <person name="Cichocki N."/>
            <person name="Veneault-Fourrey C."/>
            <person name="LaButti K."/>
            <person name="Lindquist E.A."/>
            <person name="Lipzen A."/>
            <person name="Lundell T."/>
            <person name="Morin E."/>
            <person name="Murat C."/>
            <person name="Riley R."/>
            <person name="Ohm R."/>
            <person name="Sun H."/>
            <person name="Tunlid A."/>
            <person name="Henrissat B."/>
            <person name="Grigoriev I.V."/>
            <person name="Hibbett D.S."/>
            <person name="Martin F."/>
        </authorList>
    </citation>
    <scope>NUCLEOTIDE SEQUENCE [LARGE SCALE GENOMIC DNA]</scope>
    <source>
        <strain evidence="2">MAFF 305830</strain>
    </source>
</reference>
<dbReference type="OrthoDB" id="3264182at2759"/>
<organism evidence="1 2">
    <name type="scientific">Serendipita vermifera MAFF 305830</name>
    <dbReference type="NCBI Taxonomy" id="933852"/>
    <lineage>
        <taxon>Eukaryota</taxon>
        <taxon>Fungi</taxon>
        <taxon>Dikarya</taxon>
        <taxon>Basidiomycota</taxon>
        <taxon>Agaricomycotina</taxon>
        <taxon>Agaricomycetes</taxon>
        <taxon>Sebacinales</taxon>
        <taxon>Serendipitaceae</taxon>
        <taxon>Serendipita</taxon>
    </lineage>
</organism>
<evidence type="ECO:0000313" key="2">
    <source>
        <dbReference type="Proteomes" id="UP000054097"/>
    </source>
</evidence>
<gene>
    <name evidence="1" type="ORF">M408DRAFT_78900</name>
</gene>
<proteinExistence type="predicted"/>
<dbReference type="HOGENOM" id="CLU_056788_9_2_1"/>
<name>A0A0C2W7Z8_SERVB</name>
<accession>A0A0C2W7Z8</accession>
<dbReference type="SUPFAM" id="SSF46689">
    <property type="entry name" value="Homeodomain-like"/>
    <property type="match status" value="1"/>
</dbReference>
<dbReference type="EMBL" id="KN824353">
    <property type="protein sequence ID" value="KIM22553.1"/>
    <property type="molecule type" value="Genomic_DNA"/>
</dbReference>
<evidence type="ECO:0008006" key="3">
    <source>
        <dbReference type="Google" id="ProtNLM"/>
    </source>
</evidence>
<keyword evidence="2" id="KW-1185">Reference proteome</keyword>
<evidence type="ECO:0000313" key="1">
    <source>
        <dbReference type="EMBL" id="KIM22553.1"/>
    </source>
</evidence>
<dbReference type="InterPro" id="IPR009057">
    <property type="entry name" value="Homeodomain-like_sf"/>
</dbReference>
<dbReference type="Proteomes" id="UP000054097">
    <property type="component" value="Unassembled WGS sequence"/>
</dbReference>
<sequence>MTRGKRISNDLREVVYHMSFTFSPEEISIMTKLPPRTVYHIIKEGKAGDDFRAKPRVPRLSYVLSEQDIQFLIMLIQRNPEIYLDELKECLLEEMGKQVSASTIYRTLAKLGFTRKTVWTAGKVYDFLLIFHIDY</sequence>
<protein>
    <recommendedName>
        <fullName evidence="3">Winged helix-turn helix domain-containing protein</fullName>
    </recommendedName>
</protein>
<dbReference type="AlphaFoldDB" id="A0A0C2W7Z8"/>
<reference evidence="1 2" key="1">
    <citation type="submission" date="2014-04" db="EMBL/GenBank/DDBJ databases">
        <authorList>
            <consortium name="DOE Joint Genome Institute"/>
            <person name="Kuo A."/>
            <person name="Zuccaro A."/>
            <person name="Kohler A."/>
            <person name="Nagy L.G."/>
            <person name="Floudas D."/>
            <person name="Copeland A."/>
            <person name="Barry K.W."/>
            <person name="Cichocki N."/>
            <person name="Veneault-Fourrey C."/>
            <person name="LaButti K."/>
            <person name="Lindquist E.A."/>
            <person name="Lipzen A."/>
            <person name="Lundell T."/>
            <person name="Morin E."/>
            <person name="Murat C."/>
            <person name="Sun H."/>
            <person name="Tunlid A."/>
            <person name="Henrissat B."/>
            <person name="Grigoriev I.V."/>
            <person name="Hibbett D.S."/>
            <person name="Martin F."/>
            <person name="Nordberg H.P."/>
            <person name="Cantor M.N."/>
            <person name="Hua S.X."/>
        </authorList>
    </citation>
    <scope>NUCLEOTIDE SEQUENCE [LARGE SCALE GENOMIC DNA]</scope>
    <source>
        <strain evidence="1 2">MAFF 305830</strain>
    </source>
</reference>
<dbReference type="STRING" id="933852.A0A0C2W7Z8"/>